<evidence type="ECO:0000313" key="1">
    <source>
        <dbReference type="EMBL" id="MCP2355776.1"/>
    </source>
</evidence>
<dbReference type="Gene3D" id="1.10.10.10">
    <property type="entry name" value="Winged helix-like DNA-binding domain superfamily/Winged helix DNA-binding domain"/>
    <property type="match status" value="1"/>
</dbReference>
<dbReference type="Proteomes" id="UP001139648">
    <property type="component" value="Unassembled WGS sequence"/>
</dbReference>
<organism evidence="1 2">
    <name type="scientific">Nonomuraea thailandensis</name>
    <dbReference type="NCBI Taxonomy" id="1188745"/>
    <lineage>
        <taxon>Bacteria</taxon>
        <taxon>Bacillati</taxon>
        <taxon>Actinomycetota</taxon>
        <taxon>Actinomycetes</taxon>
        <taxon>Streptosporangiales</taxon>
        <taxon>Streptosporangiaceae</taxon>
        <taxon>Nonomuraea</taxon>
    </lineage>
</organism>
<keyword evidence="2" id="KW-1185">Reference proteome</keyword>
<dbReference type="AlphaFoldDB" id="A0A9X2GB94"/>
<dbReference type="InterPro" id="IPR036388">
    <property type="entry name" value="WH-like_DNA-bd_sf"/>
</dbReference>
<keyword evidence="1" id="KW-0238">DNA-binding</keyword>
<sequence>MLDRLLRGGWVISTWEDDSARAGPRRRLYRLKEDALPAARRAVARRAIAHQPATQPLPHPGV</sequence>
<proteinExistence type="predicted"/>
<comment type="caution">
    <text evidence="1">The sequence shown here is derived from an EMBL/GenBank/DDBJ whole genome shotgun (WGS) entry which is preliminary data.</text>
</comment>
<dbReference type="RefSeq" id="WP_253742427.1">
    <property type="nucleotide sequence ID" value="NZ_BAABKA010000001.1"/>
</dbReference>
<dbReference type="EMBL" id="JAMZEB010000002">
    <property type="protein sequence ID" value="MCP2355776.1"/>
    <property type="molecule type" value="Genomic_DNA"/>
</dbReference>
<dbReference type="GO" id="GO:0003677">
    <property type="term" value="F:DNA binding"/>
    <property type="evidence" value="ECO:0007669"/>
    <property type="project" value="UniProtKB-KW"/>
</dbReference>
<evidence type="ECO:0000313" key="2">
    <source>
        <dbReference type="Proteomes" id="UP001139648"/>
    </source>
</evidence>
<accession>A0A9X2GB94</accession>
<name>A0A9X2GB94_9ACTN</name>
<protein>
    <submittedName>
        <fullName evidence="1">DNA-binding PadR family transcriptional regulator</fullName>
    </submittedName>
</protein>
<reference evidence="1" key="1">
    <citation type="submission" date="2022-06" db="EMBL/GenBank/DDBJ databases">
        <title>Sequencing the genomes of 1000 actinobacteria strains.</title>
        <authorList>
            <person name="Klenk H.-P."/>
        </authorList>
    </citation>
    <scope>NUCLEOTIDE SEQUENCE</scope>
    <source>
        <strain evidence="1">DSM 46694</strain>
    </source>
</reference>
<gene>
    <name evidence="1" type="ORF">HD597_002796</name>
</gene>